<evidence type="ECO:0000256" key="6">
    <source>
        <dbReference type="ARBA" id="ARBA00022842"/>
    </source>
</evidence>
<name>A0A7S0UJ76_9CHLO</name>
<comment type="catalytic activity">
    <reaction evidence="7">
        <text>UDP-sugar + H2O = UMP + alpha-D-aldose 1-phosphate.</text>
        <dbReference type="EC" id="3.6.1.45"/>
    </reaction>
</comment>
<comment type="function">
    <text evidence="8">Hydrolyzes UDP-glucose to glucose 1-phosphate and UMP and ADP-ribose to ribose 5-phosphate and AMP. The physiological substrate is probably UDP-glucose. Poor activity on other substrates such as ADP-glucose, CDP-glucose, GDP-glucose and GDP-mannose.</text>
</comment>
<proteinExistence type="predicted"/>
<dbReference type="PANTHER" id="PTHR11839">
    <property type="entry name" value="UDP/ADP-SUGAR PYROPHOSPHATASE"/>
    <property type="match status" value="1"/>
</dbReference>
<dbReference type="GO" id="GO:0019693">
    <property type="term" value="P:ribose phosphate metabolic process"/>
    <property type="evidence" value="ECO:0007669"/>
    <property type="project" value="TreeGrafter"/>
</dbReference>
<comment type="cofactor">
    <cofactor evidence="1">
        <name>Mg(2+)</name>
        <dbReference type="ChEBI" id="CHEBI:18420"/>
    </cofactor>
</comment>
<keyword evidence="4" id="KW-0963">Cytoplasm</keyword>
<evidence type="ECO:0000256" key="4">
    <source>
        <dbReference type="ARBA" id="ARBA00022490"/>
    </source>
</evidence>
<evidence type="ECO:0000256" key="8">
    <source>
        <dbReference type="ARBA" id="ARBA00054674"/>
    </source>
</evidence>
<dbReference type="GO" id="GO:0046872">
    <property type="term" value="F:metal ion binding"/>
    <property type="evidence" value="ECO:0007669"/>
    <property type="project" value="InterPro"/>
</dbReference>
<protein>
    <recommendedName>
        <fullName evidence="10">Uridine diphosphate glucose pyrophosphatase NUDT14</fullName>
        <ecNumber evidence="9">3.6.1.45</ecNumber>
    </recommendedName>
    <alternativeName>
        <fullName evidence="11">Nucleoside diphosphate-linked moiety X motif 14</fullName>
    </alternativeName>
</protein>
<evidence type="ECO:0000256" key="10">
    <source>
        <dbReference type="ARBA" id="ARBA00071467"/>
    </source>
</evidence>
<comment type="subcellular location">
    <subcellularLocation>
        <location evidence="2">Cytoplasm</location>
    </subcellularLocation>
</comment>
<keyword evidence="6" id="KW-0460">Magnesium</keyword>
<dbReference type="InterPro" id="IPR015797">
    <property type="entry name" value="NUDIX_hydrolase-like_dom_sf"/>
</dbReference>
<dbReference type="FunFam" id="3.90.79.10:FF:000035">
    <property type="entry name" value="Uridine diphosphate glucose pyrophosphatase"/>
    <property type="match status" value="1"/>
</dbReference>
<dbReference type="SUPFAM" id="SSF55811">
    <property type="entry name" value="Nudix"/>
    <property type="match status" value="1"/>
</dbReference>
<keyword evidence="5" id="KW-0378">Hydrolase</keyword>
<evidence type="ECO:0000256" key="5">
    <source>
        <dbReference type="ARBA" id="ARBA00022801"/>
    </source>
</evidence>
<sequence length="320" mass="35507">MLSLTSFNKLKFFSDQRHKKQNTSFSSNRIPIASRNILFLSSLFQRPGSSFSNFSISKMSSTSNKNHYPYDMKNLSPHLTIKDAIDRHGPKFEEFPLDSPSPFVKPRKVLYDFDGKQRRWDLIEAHPSVSVILYHRDLDSWLLVRQFRPPVYAVSLREARAADPSAPAPPFSAGFTYELCAGLVDKAKLSLAEICREEILEECGFDVPLSSIRYVSTATSATGCMGAKHDIFFAEVTNGMQSGEPGVGGGLAEHGECIEVLALPRCRTLDFILDGTLSKSPGLMFGLLWADQMISKGEKKGEEEASIMTGELLLRSVAPS</sequence>
<dbReference type="EC" id="3.6.1.45" evidence="9"/>
<dbReference type="GO" id="GO:0006753">
    <property type="term" value="P:nucleoside phosphate metabolic process"/>
    <property type="evidence" value="ECO:0007669"/>
    <property type="project" value="TreeGrafter"/>
</dbReference>
<dbReference type="InterPro" id="IPR004385">
    <property type="entry name" value="NDP_pyrophosphatase"/>
</dbReference>
<dbReference type="GO" id="GO:0005737">
    <property type="term" value="C:cytoplasm"/>
    <property type="evidence" value="ECO:0007669"/>
    <property type="project" value="UniProtKB-SubCell"/>
</dbReference>
<evidence type="ECO:0000313" key="12">
    <source>
        <dbReference type="EMBL" id="CAD8764298.1"/>
    </source>
</evidence>
<accession>A0A7S0UJ76</accession>
<evidence type="ECO:0000256" key="2">
    <source>
        <dbReference type="ARBA" id="ARBA00004496"/>
    </source>
</evidence>
<gene>
    <name evidence="12" type="ORF">PPAR00522_LOCUS682</name>
</gene>
<dbReference type="GO" id="GO:0008768">
    <property type="term" value="F:UDP-sugar diphosphatase activity"/>
    <property type="evidence" value="ECO:0007669"/>
    <property type="project" value="UniProtKB-EC"/>
</dbReference>
<evidence type="ECO:0000256" key="9">
    <source>
        <dbReference type="ARBA" id="ARBA00066480"/>
    </source>
</evidence>
<dbReference type="NCBIfam" id="TIGR00052">
    <property type="entry name" value="nudix-type nucleoside diphosphatase, YffH/AdpP family"/>
    <property type="match status" value="1"/>
</dbReference>
<evidence type="ECO:0000256" key="3">
    <source>
        <dbReference type="ARBA" id="ARBA00011738"/>
    </source>
</evidence>
<dbReference type="Gene3D" id="3.90.79.10">
    <property type="entry name" value="Nucleoside Triphosphate Pyrophosphohydrolase"/>
    <property type="match status" value="1"/>
</dbReference>
<dbReference type="AlphaFoldDB" id="A0A7S0UJ76"/>
<evidence type="ECO:0000256" key="1">
    <source>
        <dbReference type="ARBA" id="ARBA00001946"/>
    </source>
</evidence>
<organism evidence="12">
    <name type="scientific">Polytomella parva</name>
    <dbReference type="NCBI Taxonomy" id="51329"/>
    <lineage>
        <taxon>Eukaryota</taxon>
        <taxon>Viridiplantae</taxon>
        <taxon>Chlorophyta</taxon>
        <taxon>core chlorophytes</taxon>
        <taxon>Chlorophyceae</taxon>
        <taxon>CS clade</taxon>
        <taxon>Chlamydomonadales</taxon>
        <taxon>Chlamydomonadaceae</taxon>
        <taxon>Polytomella</taxon>
    </lineage>
</organism>
<comment type="subunit">
    <text evidence="3">Homodimer.</text>
</comment>
<dbReference type="CDD" id="cd18887">
    <property type="entry name" value="NUDIX_UGPPase_Nudt14"/>
    <property type="match status" value="1"/>
</dbReference>
<dbReference type="EMBL" id="HBFM01001264">
    <property type="protein sequence ID" value="CAD8764298.1"/>
    <property type="molecule type" value="Transcribed_RNA"/>
</dbReference>
<evidence type="ECO:0000256" key="11">
    <source>
        <dbReference type="ARBA" id="ARBA00080475"/>
    </source>
</evidence>
<reference evidence="12" key="1">
    <citation type="submission" date="2021-01" db="EMBL/GenBank/DDBJ databases">
        <authorList>
            <person name="Corre E."/>
            <person name="Pelletier E."/>
            <person name="Niang G."/>
            <person name="Scheremetjew M."/>
            <person name="Finn R."/>
            <person name="Kale V."/>
            <person name="Holt S."/>
            <person name="Cochrane G."/>
            <person name="Meng A."/>
            <person name="Brown T."/>
            <person name="Cohen L."/>
        </authorList>
    </citation>
    <scope>NUCLEOTIDE SEQUENCE</scope>
    <source>
        <strain evidence="12">SAG 63-3</strain>
    </source>
</reference>
<dbReference type="PANTHER" id="PTHR11839:SF15">
    <property type="entry name" value="URIDINE DIPHOSPHATE GLUCOSE PYROPHOSPHATASE NUDT14"/>
    <property type="match status" value="1"/>
</dbReference>
<evidence type="ECO:0000256" key="7">
    <source>
        <dbReference type="ARBA" id="ARBA00051086"/>
    </source>
</evidence>